<evidence type="ECO:0000256" key="1">
    <source>
        <dbReference type="SAM" id="Coils"/>
    </source>
</evidence>
<reference evidence="2 3" key="2">
    <citation type="journal article" date="2015" name="Stand. Genomic Sci.">
        <title>High quality draft genomic sequence of Flavobacterium enshiense DK69(T) and comparison among Flavobacterium genomes.</title>
        <authorList>
            <person name="Zeng Z."/>
            <person name="Chen C."/>
            <person name="Du H."/>
            <person name="Wang G."/>
            <person name="Li M."/>
        </authorList>
    </citation>
    <scope>NUCLEOTIDE SEQUENCE [LARGE SCALE GENOMIC DNA]</scope>
    <source>
        <strain evidence="2 3">DK69</strain>
    </source>
</reference>
<dbReference type="Proteomes" id="UP000030149">
    <property type="component" value="Unassembled WGS sequence"/>
</dbReference>
<dbReference type="AlphaFoldDB" id="V6S8C0"/>
<comment type="caution">
    <text evidence="2">The sequence shown here is derived from an EMBL/GenBank/DDBJ whole genome shotgun (WGS) entry which is preliminary data.</text>
</comment>
<name>V6S8C0_9FLAO</name>
<feature type="coiled-coil region" evidence="1">
    <location>
        <begin position="93"/>
        <end position="120"/>
    </location>
</feature>
<dbReference type="PATRIC" id="fig|1107311.3.peg.1772"/>
<organism evidence="2 3">
    <name type="scientific">Flavobacterium enshiense DK69</name>
    <dbReference type="NCBI Taxonomy" id="1107311"/>
    <lineage>
        <taxon>Bacteria</taxon>
        <taxon>Pseudomonadati</taxon>
        <taxon>Bacteroidota</taxon>
        <taxon>Flavobacteriia</taxon>
        <taxon>Flavobacteriales</taxon>
        <taxon>Flavobacteriaceae</taxon>
        <taxon>Flavobacterium</taxon>
    </lineage>
</organism>
<dbReference type="RefSeq" id="WP_023573792.1">
    <property type="nucleotide sequence ID" value="NZ_AVCS01000011.1"/>
</dbReference>
<proteinExistence type="predicted"/>
<gene>
    <name evidence="2" type="ORF">Q767_13955</name>
</gene>
<dbReference type="eggNOG" id="ENOG50318BB">
    <property type="taxonomic scope" value="Bacteria"/>
</dbReference>
<dbReference type="OrthoDB" id="1091280at2"/>
<accession>V6S8C0</accession>
<reference evidence="3" key="1">
    <citation type="submission" date="2013-09" db="EMBL/GenBank/DDBJ databases">
        <authorList>
            <person name="Zeng Z."/>
            <person name="Chen C."/>
        </authorList>
    </citation>
    <scope>NUCLEOTIDE SEQUENCE [LARGE SCALE GENOMIC DNA]</scope>
    <source>
        <strain evidence="3">DK69</strain>
    </source>
</reference>
<evidence type="ECO:0000313" key="2">
    <source>
        <dbReference type="EMBL" id="KGO94033.1"/>
    </source>
</evidence>
<protein>
    <submittedName>
        <fullName evidence="2">Uncharacterized protein</fullName>
    </submittedName>
</protein>
<sequence length="304" mass="35452">MVSKSNQLELHYFFSDNSHGFDALVRNECEKELLNLYHDVAKSLDFKLLVQSEPPKDGGFIELWKFIGDNPNQVTLIVSAIALILSRIPVENKKLTQLQIENLKLDNQLKKEELRELKLKSKNENEIDEDLIKKVVELLMINYKIVWRRSNFYRKVSQYKRIYKISNQRLLDGKVIGNEREIPQNEFYNFVLSSDEIPKNEIEEAIIDLISPVLKSGNFYWKGFHNNEIINFQMTDPNFKLMVQHGQIPLNNKVILNTILVQDRKIDENGEIKVTKCSVPLVIKYSVNGTEHITSDGEAYLRKK</sequence>
<keyword evidence="3" id="KW-1185">Reference proteome</keyword>
<dbReference type="EMBL" id="JRLZ01000017">
    <property type="protein sequence ID" value="KGO94033.1"/>
    <property type="molecule type" value="Genomic_DNA"/>
</dbReference>
<evidence type="ECO:0000313" key="3">
    <source>
        <dbReference type="Proteomes" id="UP000030149"/>
    </source>
</evidence>
<keyword evidence="1" id="KW-0175">Coiled coil</keyword>